<evidence type="ECO:0000313" key="2">
    <source>
        <dbReference type="Proteomes" id="UP000535020"/>
    </source>
</evidence>
<name>A0A7Y9C822_9FLAO</name>
<reference evidence="1 2" key="1">
    <citation type="submission" date="2020-07" db="EMBL/GenBank/DDBJ databases">
        <authorList>
            <person name="Sun Q."/>
        </authorList>
    </citation>
    <scope>NUCLEOTIDE SEQUENCE [LARGE SCALE GENOMIC DNA]</scope>
    <source>
        <strain evidence="1 2">MAH-1</strain>
    </source>
</reference>
<organism evidence="1 2">
    <name type="scientific">Flavobacterium agri</name>
    <dbReference type="NCBI Taxonomy" id="2743471"/>
    <lineage>
        <taxon>Bacteria</taxon>
        <taxon>Pseudomonadati</taxon>
        <taxon>Bacteroidota</taxon>
        <taxon>Flavobacteriia</taxon>
        <taxon>Flavobacteriales</taxon>
        <taxon>Flavobacteriaceae</taxon>
        <taxon>Flavobacterium</taxon>
    </lineage>
</organism>
<dbReference type="Pfam" id="PF12869">
    <property type="entry name" value="tRNA_anti-like"/>
    <property type="match status" value="1"/>
</dbReference>
<keyword evidence="2" id="KW-1185">Reference proteome</keyword>
<sequence length="130" mass="14269">MKKKLLVAAIIVLAVLFAGYRYLYRGHRDIAKEDADFALTTSQLLSEFSANDSLANAKYADKTITVSGKVTDVEAEAGTIMIDEKLSVGFQDAASAKQLKTGQQVKLKGRFVGYDDLLEELKMDQSTLTE</sequence>
<accession>A0A7Y9C822</accession>
<gene>
    <name evidence="1" type="ORF">HZF10_13975</name>
</gene>
<comment type="caution">
    <text evidence="1">The sequence shown here is derived from an EMBL/GenBank/DDBJ whole genome shotgun (WGS) entry which is preliminary data.</text>
</comment>
<dbReference type="EMBL" id="JACBJI010000006">
    <property type="protein sequence ID" value="NYA72033.1"/>
    <property type="molecule type" value="Genomic_DNA"/>
</dbReference>
<dbReference type="InterPro" id="IPR024422">
    <property type="entry name" value="Protein_unknown_function_OB"/>
</dbReference>
<protein>
    <recommendedName>
        <fullName evidence="3">tRNA_anti-like</fullName>
    </recommendedName>
</protein>
<dbReference type="Proteomes" id="UP000535020">
    <property type="component" value="Unassembled WGS sequence"/>
</dbReference>
<proteinExistence type="predicted"/>
<evidence type="ECO:0008006" key="3">
    <source>
        <dbReference type="Google" id="ProtNLM"/>
    </source>
</evidence>
<dbReference type="RefSeq" id="WP_176006842.1">
    <property type="nucleotide sequence ID" value="NZ_JABWMI010000015.1"/>
</dbReference>
<dbReference type="AlphaFoldDB" id="A0A7Y9C822"/>
<evidence type="ECO:0000313" key="1">
    <source>
        <dbReference type="EMBL" id="NYA72033.1"/>
    </source>
</evidence>